<evidence type="ECO:0000313" key="2">
    <source>
        <dbReference type="Proteomes" id="UP000620124"/>
    </source>
</evidence>
<protein>
    <submittedName>
        <fullName evidence="1">Uncharacterized protein</fullName>
    </submittedName>
</protein>
<sequence length="501" mass="55074">MDPVSILSTVLSSAIAIYRWVGDLKSKENAILDLKSSLSSLTLVLHPLREKAASGKLNSQVGILACLQDLSECLTTAREHLQTWQESEARKTGHINFKRILAFLDPSQVIGMVKEDAVRINQTITMLTLAVQLAWTPGLRSTTSSLDFIANAEAKAFWRQMIGADTLCCPMNVFSAALSTWLGGTVTVPDNLLLQLDEQGFGGVTPSSFSRFVGSQSIAQAIAQYIKPIKITEKTVDRVIIWVAAENARTNVEYAESLGIKVICFSSLAAVKSWMELNHQFILSVAISHRLRFISDSARNEGGIFNPAAGESLLRYIRGRLLPSPCLIFAPSVDTTTYALAEGVRDVEWVGFNVRLGTVQVLALVPSPQDQWFIRPLLIYIAGTRLDQDQVHIDYASFLGITVVSLFSTGELKQYVLANQDQLRCVAAAHRLRFITQNVRLNGQILDVQAGEDTVNIATTGFVAFYERAGSTTDTRVVRGYIEALAAGVRDTEWVGFDRKS</sequence>
<comment type="caution">
    <text evidence="1">The sequence shown here is derived from an EMBL/GenBank/DDBJ whole genome shotgun (WGS) entry which is preliminary data.</text>
</comment>
<dbReference type="EMBL" id="JACAZI010000002">
    <property type="protein sequence ID" value="KAF7368855.1"/>
    <property type="molecule type" value="Genomic_DNA"/>
</dbReference>
<accession>A0A8H6Z3Y4</accession>
<dbReference type="OrthoDB" id="3254241at2759"/>
<organism evidence="1 2">
    <name type="scientific">Mycena venus</name>
    <dbReference type="NCBI Taxonomy" id="2733690"/>
    <lineage>
        <taxon>Eukaryota</taxon>
        <taxon>Fungi</taxon>
        <taxon>Dikarya</taxon>
        <taxon>Basidiomycota</taxon>
        <taxon>Agaricomycotina</taxon>
        <taxon>Agaricomycetes</taxon>
        <taxon>Agaricomycetidae</taxon>
        <taxon>Agaricales</taxon>
        <taxon>Marasmiineae</taxon>
        <taxon>Mycenaceae</taxon>
        <taxon>Mycena</taxon>
    </lineage>
</organism>
<reference evidence="1" key="1">
    <citation type="submission" date="2020-05" db="EMBL/GenBank/DDBJ databases">
        <title>Mycena genomes resolve the evolution of fungal bioluminescence.</title>
        <authorList>
            <person name="Tsai I.J."/>
        </authorList>
    </citation>
    <scope>NUCLEOTIDE SEQUENCE</scope>
    <source>
        <strain evidence="1">CCC161011</strain>
    </source>
</reference>
<keyword evidence="2" id="KW-1185">Reference proteome</keyword>
<gene>
    <name evidence="1" type="ORF">MVEN_00211000</name>
</gene>
<dbReference type="Proteomes" id="UP000620124">
    <property type="component" value="Unassembled WGS sequence"/>
</dbReference>
<dbReference type="AlphaFoldDB" id="A0A8H6Z3Y4"/>
<evidence type="ECO:0000313" key="1">
    <source>
        <dbReference type="EMBL" id="KAF7368855.1"/>
    </source>
</evidence>
<name>A0A8H6Z3Y4_9AGAR</name>
<proteinExistence type="predicted"/>